<proteinExistence type="predicted"/>
<evidence type="ECO:0000256" key="6">
    <source>
        <dbReference type="ARBA" id="ARBA00022777"/>
    </source>
</evidence>
<dbReference type="PANTHER" id="PTHR24421:SF10">
    <property type="entry name" value="NITRATE_NITRITE SENSOR PROTEIN NARQ"/>
    <property type="match status" value="1"/>
</dbReference>
<evidence type="ECO:0000259" key="12">
    <source>
        <dbReference type="Pfam" id="PF07730"/>
    </source>
</evidence>
<keyword evidence="3" id="KW-0597">Phosphoprotein</keyword>
<dbReference type="PANTHER" id="PTHR24421">
    <property type="entry name" value="NITRATE/NITRITE SENSOR PROTEIN NARX-RELATED"/>
    <property type="match status" value="1"/>
</dbReference>
<organism evidence="13 14">
    <name type="scientific">Paenibacillus glacialis</name>
    <dbReference type="NCBI Taxonomy" id="494026"/>
    <lineage>
        <taxon>Bacteria</taxon>
        <taxon>Bacillati</taxon>
        <taxon>Bacillota</taxon>
        <taxon>Bacilli</taxon>
        <taxon>Bacillales</taxon>
        <taxon>Paenibacillaceae</taxon>
        <taxon>Paenibacillus</taxon>
    </lineage>
</organism>
<dbReference type="GO" id="GO:0000155">
    <property type="term" value="F:phosphorelay sensor kinase activity"/>
    <property type="evidence" value="ECO:0007669"/>
    <property type="project" value="InterPro"/>
</dbReference>
<keyword evidence="10" id="KW-1133">Transmembrane helix</keyword>
<reference evidence="13 14" key="1">
    <citation type="submission" date="2016-03" db="EMBL/GenBank/DDBJ databases">
        <title>Draft genome sequence of Paenibacillus glacialis DSM 22343.</title>
        <authorList>
            <person name="Shin S.-K."/>
            <person name="Yi H."/>
        </authorList>
    </citation>
    <scope>NUCLEOTIDE SEQUENCE [LARGE SCALE GENOMIC DNA]</scope>
    <source>
        <strain evidence="13 14">DSM 22343</strain>
    </source>
</reference>
<dbReference type="GO" id="GO:0005524">
    <property type="term" value="F:ATP binding"/>
    <property type="evidence" value="ECO:0007669"/>
    <property type="project" value="UniProtKB-KW"/>
</dbReference>
<dbReference type="RefSeq" id="WP_068535461.1">
    <property type="nucleotide sequence ID" value="NZ_LVJH01000034.1"/>
</dbReference>
<keyword evidence="4" id="KW-0808">Transferase</keyword>
<keyword evidence="8" id="KW-0902">Two-component regulatory system</keyword>
<dbReference type="SUPFAM" id="SSF55874">
    <property type="entry name" value="ATPase domain of HSP90 chaperone/DNA topoisomerase II/histidine kinase"/>
    <property type="match status" value="1"/>
</dbReference>
<protein>
    <recommendedName>
        <fullName evidence="2">histidine kinase</fullName>
        <ecNumber evidence="2">2.7.13.3</ecNumber>
    </recommendedName>
</protein>
<evidence type="ECO:0000256" key="2">
    <source>
        <dbReference type="ARBA" id="ARBA00012438"/>
    </source>
</evidence>
<dbReference type="EC" id="2.7.13.3" evidence="2"/>
<keyword evidence="9" id="KW-0175">Coiled coil</keyword>
<keyword evidence="10" id="KW-0472">Membrane</keyword>
<dbReference type="InterPro" id="IPR011712">
    <property type="entry name" value="Sig_transdc_His_kin_sub3_dim/P"/>
</dbReference>
<dbReference type="OrthoDB" id="773385at2"/>
<accession>A0A168JMK3</accession>
<feature type="domain" description="Histidine kinase/HSP90-like ATPase" evidence="11">
    <location>
        <begin position="189"/>
        <end position="272"/>
    </location>
</feature>
<dbReference type="InterPro" id="IPR003594">
    <property type="entry name" value="HATPase_dom"/>
</dbReference>
<keyword evidence="7" id="KW-0067">ATP-binding</keyword>
<sequence>MTYKQIKWMILFIPTVTLGVWEYVRHEYLLSYISMEIGNWITPLIVYVLSITLLNKLFHMLERIQRELEHERAAKSALEAREKLAIELHDGIAQSLFLLSVKVDRLEVHEEREHHLQEVYTIRKTVHEVNCYVRQAIANLRYDPAADEALISNESLDNKVRRMADEVFLDMDVDWSIPDYALNPKEKVELLACIQEAIVNIEKHAVASKGWIHGEGDEYSWKVTIKDNGKGFEMDQFQPKDRYGLNIMKERTENMNWRLQLERDHQYTIVELTKEGEIG</sequence>
<dbReference type="Gene3D" id="1.20.5.1930">
    <property type="match status" value="1"/>
</dbReference>
<dbReference type="AlphaFoldDB" id="A0A168JMK3"/>
<dbReference type="EMBL" id="LVJH01000034">
    <property type="protein sequence ID" value="OAB40839.1"/>
    <property type="molecule type" value="Genomic_DNA"/>
</dbReference>
<dbReference type="Pfam" id="PF07730">
    <property type="entry name" value="HisKA_3"/>
    <property type="match status" value="1"/>
</dbReference>
<keyword evidence="5" id="KW-0547">Nucleotide-binding</keyword>
<keyword evidence="6 13" id="KW-0418">Kinase</keyword>
<evidence type="ECO:0000256" key="3">
    <source>
        <dbReference type="ARBA" id="ARBA00022553"/>
    </source>
</evidence>
<dbReference type="Gene3D" id="3.30.565.10">
    <property type="entry name" value="Histidine kinase-like ATPase, C-terminal domain"/>
    <property type="match status" value="1"/>
</dbReference>
<evidence type="ECO:0000256" key="8">
    <source>
        <dbReference type="ARBA" id="ARBA00023012"/>
    </source>
</evidence>
<gene>
    <name evidence="13" type="ORF">PGLA_17880</name>
</gene>
<evidence type="ECO:0000313" key="14">
    <source>
        <dbReference type="Proteomes" id="UP000076967"/>
    </source>
</evidence>
<comment type="catalytic activity">
    <reaction evidence="1">
        <text>ATP + protein L-histidine = ADP + protein N-phospho-L-histidine.</text>
        <dbReference type="EC" id="2.7.13.3"/>
    </reaction>
</comment>
<name>A0A168JMK3_9BACL</name>
<evidence type="ECO:0000313" key="13">
    <source>
        <dbReference type="EMBL" id="OAB40839.1"/>
    </source>
</evidence>
<dbReference type="Pfam" id="PF02518">
    <property type="entry name" value="HATPase_c"/>
    <property type="match status" value="1"/>
</dbReference>
<evidence type="ECO:0000256" key="10">
    <source>
        <dbReference type="SAM" id="Phobius"/>
    </source>
</evidence>
<dbReference type="STRING" id="494026.PGLA_17880"/>
<dbReference type="Proteomes" id="UP000076967">
    <property type="component" value="Unassembled WGS sequence"/>
</dbReference>
<dbReference type="GO" id="GO:0016020">
    <property type="term" value="C:membrane"/>
    <property type="evidence" value="ECO:0007669"/>
    <property type="project" value="InterPro"/>
</dbReference>
<evidence type="ECO:0000259" key="11">
    <source>
        <dbReference type="Pfam" id="PF02518"/>
    </source>
</evidence>
<feature type="domain" description="Signal transduction histidine kinase subgroup 3 dimerisation and phosphoacceptor" evidence="12">
    <location>
        <begin position="81"/>
        <end position="141"/>
    </location>
</feature>
<keyword evidence="10" id="KW-0812">Transmembrane</keyword>
<evidence type="ECO:0000256" key="4">
    <source>
        <dbReference type="ARBA" id="ARBA00022679"/>
    </source>
</evidence>
<feature type="transmembrane region" description="Helical" evidence="10">
    <location>
        <begin position="37"/>
        <end position="58"/>
    </location>
</feature>
<evidence type="ECO:0000256" key="1">
    <source>
        <dbReference type="ARBA" id="ARBA00000085"/>
    </source>
</evidence>
<dbReference type="InterPro" id="IPR036890">
    <property type="entry name" value="HATPase_C_sf"/>
</dbReference>
<evidence type="ECO:0000256" key="9">
    <source>
        <dbReference type="SAM" id="Coils"/>
    </source>
</evidence>
<evidence type="ECO:0000256" key="5">
    <source>
        <dbReference type="ARBA" id="ARBA00022741"/>
    </source>
</evidence>
<dbReference type="GO" id="GO:0046983">
    <property type="term" value="F:protein dimerization activity"/>
    <property type="evidence" value="ECO:0007669"/>
    <property type="project" value="InterPro"/>
</dbReference>
<keyword evidence="14" id="KW-1185">Reference proteome</keyword>
<dbReference type="InterPro" id="IPR050482">
    <property type="entry name" value="Sensor_HK_TwoCompSys"/>
</dbReference>
<comment type="caution">
    <text evidence="13">The sequence shown here is derived from an EMBL/GenBank/DDBJ whole genome shotgun (WGS) entry which is preliminary data.</text>
</comment>
<evidence type="ECO:0000256" key="7">
    <source>
        <dbReference type="ARBA" id="ARBA00022840"/>
    </source>
</evidence>
<feature type="coiled-coil region" evidence="9">
    <location>
        <begin position="54"/>
        <end position="81"/>
    </location>
</feature>